<evidence type="ECO:0000256" key="1">
    <source>
        <dbReference type="SAM" id="MobiDB-lite"/>
    </source>
</evidence>
<gene>
    <name evidence="2" type="ORF">CVIRNUC_002099</name>
</gene>
<comment type="caution">
    <text evidence="2">The sequence shown here is derived from an EMBL/GenBank/DDBJ whole genome shotgun (WGS) entry which is preliminary data.</text>
</comment>
<protein>
    <submittedName>
        <fullName evidence="2">Uncharacterized protein</fullName>
    </submittedName>
</protein>
<feature type="region of interest" description="Disordered" evidence="1">
    <location>
        <begin position="1"/>
        <end position="247"/>
    </location>
</feature>
<dbReference type="EMBL" id="CAUYUE010000003">
    <property type="protein sequence ID" value="CAK0751841.1"/>
    <property type="molecule type" value="Genomic_DNA"/>
</dbReference>
<dbReference type="PROSITE" id="PS51386">
    <property type="entry name" value="RINT1_TIP20"/>
    <property type="match status" value="1"/>
</dbReference>
<feature type="compositionally biased region" description="Low complexity" evidence="1">
    <location>
        <begin position="72"/>
        <end position="84"/>
    </location>
</feature>
<dbReference type="PANTHER" id="PTHR13520:SF0">
    <property type="entry name" value="RAD50-INTERACTING PROTEIN 1"/>
    <property type="match status" value="1"/>
</dbReference>
<feature type="compositionally biased region" description="Pro residues" evidence="1">
    <location>
        <begin position="118"/>
        <end position="128"/>
    </location>
</feature>
<accession>A0AAV1HVH3</accession>
<reference evidence="2 3" key="1">
    <citation type="submission" date="2023-10" db="EMBL/GenBank/DDBJ databases">
        <authorList>
            <person name="Maclean D."/>
            <person name="Macfadyen A."/>
        </authorList>
    </citation>
    <scope>NUCLEOTIDE SEQUENCE [LARGE SCALE GENOMIC DNA]</scope>
</reference>
<dbReference type="GO" id="GO:0070939">
    <property type="term" value="C:Dsl1/NZR complex"/>
    <property type="evidence" value="ECO:0007669"/>
    <property type="project" value="InterPro"/>
</dbReference>
<feature type="compositionally biased region" description="Low complexity" evidence="1">
    <location>
        <begin position="129"/>
        <end position="142"/>
    </location>
</feature>
<dbReference type="AlphaFoldDB" id="A0AAV1HVH3"/>
<organism evidence="2 3">
    <name type="scientific">Coccomyxa viridis</name>
    <dbReference type="NCBI Taxonomy" id="1274662"/>
    <lineage>
        <taxon>Eukaryota</taxon>
        <taxon>Viridiplantae</taxon>
        <taxon>Chlorophyta</taxon>
        <taxon>core chlorophytes</taxon>
        <taxon>Trebouxiophyceae</taxon>
        <taxon>Trebouxiophyceae incertae sedis</taxon>
        <taxon>Coccomyxaceae</taxon>
        <taxon>Coccomyxa</taxon>
    </lineage>
</organism>
<dbReference type="GO" id="GO:0060628">
    <property type="term" value="P:regulation of ER to Golgi vesicle-mediated transport"/>
    <property type="evidence" value="ECO:0007669"/>
    <property type="project" value="TreeGrafter"/>
</dbReference>
<feature type="compositionally biased region" description="Polar residues" evidence="1">
    <location>
        <begin position="156"/>
        <end position="165"/>
    </location>
</feature>
<proteinExistence type="predicted"/>
<dbReference type="InterPro" id="IPR007528">
    <property type="entry name" value="RINT1_Tip20"/>
</dbReference>
<keyword evidence="3" id="KW-1185">Reference proteome</keyword>
<name>A0AAV1HVH3_9CHLO</name>
<dbReference type="Pfam" id="PF04437">
    <property type="entry name" value="RINT1_TIP1"/>
    <property type="match status" value="2"/>
</dbReference>
<dbReference type="GO" id="GO:0006890">
    <property type="term" value="P:retrograde vesicle-mediated transport, Golgi to endoplasmic reticulum"/>
    <property type="evidence" value="ECO:0007669"/>
    <property type="project" value="InterPro"/>
</dbReference>
<sequence length="1069" mass="115248">MSDRPAWLPASAHQAPAPFMPAQTDNFSAAPFQPAWQRKAQQQAQPASAQPSSAEPGSAQVWLPQPGSAPGSNSQTPQWSSTQPQGPPATSPTVWGTKQQQQQPQWQGGGAGGSNPVSPRPAWPPFQPQPQQQHWQSQAKPPAVGSLPSPRPAWQGTASSSQQQHIHAEDADFDPEAGAGPPAQPSWQTKASFPPTPTYSAAPAAASPRPAWGQPEPTQQPHPHQNGDWSSQGDDYQGNGAMRGDHQMQDALPMDNASATQMDWQQGEQWHVQPDQVQNMEQSEDLVFAPMYDSGYPEVGFDQDASAHLKDVRSHIAALKRRQADIEARLAQQAASVAQSIRQQAGGQDTVAGMTLPENLASLRMELSECTTAATYATSLQELSAVTKHLEKLLHGCERAAAAGNISAFLDGVGNALAAQSTAAQKCEAMAQLSTSGIPEQVSRAADEMLQREAAARETLASALRGVLRKQLAALGWPPPLSGLGVEQDAQSQEWHGFEQAPPLVLDELNRLAAAFIGLQRSVQGSSFEAGLDPSNASEAPALWAVEEIAAPVTERLSAHFASGRPTDRPEKPEWLFGLALRAARQLAPGTAPLQGALEIHGLGSAYHLPLEFSRAIRSAVQGILKEHVLPRLEQLANTALWLHFAEEAVAFERGLSPLRGLPMPAGSDELAESTEEPWTDGSCLELLARQPKWCTGWWKAEGEEALRQLDDILNAESAWQPAPALWGSAPSDGVHEASAGDDDDYEPRLSEAWRSEFWPPAAAESALALVSTLARKCAWLSIGIARRQFAVAVPGEVLRKLRAKLTRLARTAEDFRSMASPDWAPRVGAYINAAHWMSHSLQEAAGPLLLLDLEDSREGSGTVLSCEAEAYAGFKQKWTLKLARSVSSIFADKTAAYRRRSNFEGFASYGTDSSDGEPSVRLRDGLNELSAALHTLSMSLDAVVFRDTWRAVAIAVMRLLFNDIATEAQFSPEGAQQLQTDYNALVAVFQPYTLRPAAHLRELAEACTLLNLNADQAAALTQGLASMQQPDAIVQLKNIGVARLTAEQAQCVLDRRLDKYPASTASWQ</sequence>
<evidence type="ECO:0000313" key="2">
    <source>
        <dbReference type="EMBL" id="CAK0751841.1"/>
    </source>
</evidence>
<evidence type="ECO:0000313" key="3">
    <source>
        <dbReference type="Proteomes" id="UP001314263"/>
    </source>
</evidence>
<dbReference type="Gene3D" id="1.20.58.670">
    <property type="entry name" value="Dsl1p vesicle tethering complex, Tip20p subunit, domain D"/>
    <property type="match status" value="1"/>
</dbReference>
<feature type="compositionally biased region" description="Low complexity" evidence="1">
    <location>
        <begin position="198"/>
        <end position="224"/>
    </location>
</feature>
<dbReference type="PANTHER" id="PTHR13520">
    <property type="entry name" value="RAD50-INTERACTING PROTEIN 1 RINT-1"/>
    <property type="match status" value="1"/>
</dbReference>
<dbReference type="Proteomes" id="UP001314263">
    <property type="component" value="Unassembled WGS sequence"/>
</dbReference>
<dbReference type="InterPro" id="IPR042044">
    <property type="entry name" value="EXOC6PINT-1/Sec15/Tip20_C_dom2"/>
</dbReference>
<feature type="compositionally biased region" description="Low complexity" evidence="1">
    <location>
        <begin position="33"/>
        <end position="60"/>
    </location>
</feature>
<dbReference type="GO" id="GO:0006888">
    <property type="term" value="P:endoplasmic reticulum to Golgi vesicle-mediated transport"/>
    <property type="evidence" value="ECO:0007669"/>
    <property type="project" value="InterPro"/>
</dbReference>